<dbReference type="EMBL" id="CP035758">
    <property type="protein sequence ID" value="QBD75277.1"/>
    <property type="molecule type" value="Genomic_DNA"/>
</dbReference>
<evidence type="ECO:0000313" key="2">
    <source>
        <dbReference type="EMBL" id="QBD75277.1"/>
    </source>
</evidence>
<accession>A0A4P6JJH2</accession>
<dbReference type="Pfam" id="PF13474">
    <property type="entry name" value="SnoaL_3"/>
    <property type="match status" value="1"/>
</dbReference>
<organism evidence="2 3">
    <name type="scientific">Ktedonosporobacter rubrisoli</name>
    <dbReference type="NCBI Taxonomy" id="2509675"/>
    <lineage>
        <taxon>Bacteria</taxon>
        <taxon>Bacillati</taxon>
        <taxon>Chloroflexota</taxon>
        <taxon>Ktedonobacteria</taxon>
        <taxon>Ktedonobacterales</taxon>
        <taxon>Ktedonosporobacteraceae</taxon>
        <taxon>Ktedonosporobacter</taxon>
    </lineage>
</organism>
<feature type="domain" description="SnoaL-like" evidence="1">
    <location>
        <begin position="11"/>
        <end position="134"/>
    </location>
</feature>
<sequence length="145" mass="16744">MATKEQDRQQIAALIEHYRHGFATADIEELKSIWDQDYEQIIYIAQEMAAPMRGWQEVEGYYERIGSLFKHVTTMKVSDVAIDILGEIALAFLHFHFEGELKGQLHMADGRVSFVLQRKSGLWKVIHYHESHPLEATSLKTQTQA</sequence>
<dbReference type="InterPro" id="IPR032710">
    <property type="entry name" value="NTF2-like_dom_sf"/>
</dbReference>
<gene>
    <name evidence="2" type="ORF">EPA93_04400</name>
</gene>
<dbReference type="InterPro" id="IPR037401">
    <property type="entry name" value="SnoaL-like"/>
</dbReference>
<keyword evidence="3" id="KW-1185">Reference proteome</keyword>
<dbReference type="SUPFAM" id="SSF54427">
    <property type="entry name" value="NTF2-like"/>
    <property type="match status" value="1"/>
</dbReference>
<proteinExistence type="predicted"/>
<dbReference type="AlphaFoldDB" id="A0A4P6JJH2"/>
<protein>
    <submittedName>
        <fullName evidence="2">DUF4440 domain-containing protein</fullName>
    </submittedName>
</protein>
<reference evidence="2 3" key="1">
    <citation type="submission" date="2019-01" db="EMBL/GenBank/DDBJ databases">
        <title>Ktedonosporobacter rubrisoli SCAWS-G2.</title>
        <authorList>
            <person name="Huang Y."/>
            <person name="Yan B."/>
        </authorList>
    </citation>
    <scope>NUCLEOTIDE SEQUENCE [LARGE SCALE GENOMIC DNA]</scope>
    <source>
        <strain evidence="2 3">SCAWS-G2</strain>
    </source>
</reference>
<dbReference type="KEGG" id="kbs:EPA93_04400"/>
<dbReference type="OrthoDB" id="1495314at2"/>
<name>A0A4P6JJH2_KTERU</name>
<evidence type="ECO:0000259" key="1">
    <source>
        <dbReference type="Pfam" id="PF13474"/>
    </source>
</evidence>
<dbReference type="Gene3D" id="3.10.450.50">
    <property type="match status" value="1"/>
</dbReference>
<evidence type="ECO:0000313" key="3">
    <source>
        <dbReference type="Proteomes" id="UP000290365"/>
    </source>
</evidence>
<dbReference type="Proteomes" id="UP000290365">
    <property type="component" value="Chromosome"/>
</dbReference>
<dbReference type="RefSeq" id="WP_129885876.1">
    <property type="nucleotide sequence ID" value="NZ_CP035758.1"/>
</dbReference>